<reference evidence="12 13" key="1">
    <citation type="submission" date="2016-03" db="EMBL/GenBank/DDBJ databases">
        <authorList>
            <person name="Devillers H."/>
        </authorList>
    </citation>
    <scope>NUCLEOTIDE SEQUENCE [LARGE SCALE GENOMIC DNA]</scope>
    <source>
        <strain evidence="12">CBS 10888</strain>
    </source>
</reference>
<evidence type="ECO:0000313" key="12">
    <source>
        <dbReference type="EMBL" id="SCU85938.1"/>
    </source>
</evidence>
<feature type="domain" description="DNA polymerase alpha/delta/epsilon subunit B" evidence="10">
    <location>
        <begin position="205"/>
        <end position="423"/>
    </location>
</feature>
<dbReference type="Proteomes" id="UP000190274">
    <property type="component" value="Chromosome D"/>
</dbReference>
<evidence type="ECO:0000256" key="6">
    <source>
        <dbReference type="ARBA" id="ARBA00022705"/>
    </source>
</evidence>
<dbReference type="FunFam" id="2.40.50.430:FF:000002">
    <property type="entry name" value="DNA polymerase delta subunit"/>
    <property type="match status" value="1"/>
</dbReference>
<comment type="similarity">
    <text evidence="2">Belongs to the DNA polymerase delta/II small subunit family.</text>
</comment>
<dbReference type="STRING" id="1266660.A0A1G4J7S2"/>
<dbReference type="InterPro" id="IPR040663">
    <property type="entry name" value="DNA_pol_D_N"/>
</dbReference>
<keyword evidence="8" id="KW-0539">Nucleus</keyword>
<proteinExistence type="inferred from homology"/>
<keyword evidence="5" id="KW-0548">Nucleotidyltransferase</keyword>
<dbReference type="InterPro" id="IPR024826">
    <property type="entry name" value="DNA_pol_delta/II_ssu"/>
</dbReference>
<dbReference type="GO" id="GO:0003677">
    <property type="term" value="F:DNA binding"/>
    <property type="evidence" value="ECO:0007669"/>
    <property type="project" value="InterPro"/>
</dbReference>
<gene>
    <name evidence="12" type="ORF">LADA_0D10968G</name>
</gene>
<dbReference type="OrthoDB" id="3763at2759"/>
<comment type="subcellular location">
    <subcellularLocation>
        <location evidence="1">Nucleus</location>
    </subcellularLocation>
</comment>
<dbReference type="Gene3D" id="2.40.50.430">
    <property type="match status" value="1"/>
</dbReference>
<evidence type="ECO:0000256" key="1">
    <source>
        <dbReference type="ARBA" id="ARBA00004123"/>
    </source>
</evidence>
<evidence type="ECO:0000259" key="11">
    <source>
        <dbReference type="Pfam" id="PF18018"/>
    </source>
</evidence>
<dbReference type="GO" id="GO:0005829">
    <property type="term" value="C:cytosol"/>
    <property type="evidence" value="ECO:0007669"/>
    <property type="project" value="EnsemblFungi"/>
</dbReference>
<keyword evidence="6" id="KW-0235">DNA replication</keyword>
<evidence type="ECO:0000256" key="9">
    <source>
        <dbReference type="ARBA" id="ARBA00049244"/>
    </source>
</evidence>
<evidence type="ECO:0000256" key="8">
    <source>
        <dbReference type="ARBA" id="ARBA00023242"/>
    </source>
</evidence>
<evidence type="ECO:0000256" key="2">
    <source>
        <dbReference type="ARBA" id="ARBA00006035"/>
    </source>
</evidence>
<dbReference type="GO" id="GO:0006281">
    <property type="term" value="P:DNA repair"/>
    <property type="evidence" value="ECO:0007669"/>
    <property type="project" value="UniProtKB-ARBA"/>
</dbReference>
<feature type="domain" description="DNA polymerase delta subunit OB-fold" evidence="11">
    <location>
        <begin position="48"/>
        <end position="185"/>
    </location>
</feature>
<sequence length="466" mass="51845">MDPILQLFNETRNDAESVERSLQRDKLKTESPSNPFLLTLEERNYDEQYFHLYQHRLQVLGERVTRSCEKKWDSNFELNHRRVVKKNKVLDIQSNEPCWCVGTIYCEMKYKPNVLEEVVNDVYGAPDLVRSYADAEGSDEIMLEDESGRVLLVGDFVKNKPFVSGTVVGILGMEADAGAFQVLDICYPAALPQECLPKSSSPGKVAFVSGLNSDPSNANNALRIQLLQEYLTGNLVDASAISKIGRLVICGNSLRPSEPSQLSGCLAEFGTFMGNILQSIPIDLMPGPHDPSDQCLPQQPLHKALFADAVRPFFNNKDCELLSPTTNPAWLKFNGIELLGTSGQNIDDICKYVIANCPDPKLDPDQNEDMVTRLNMMEGCLKWQNIAPTAPDTLWCYPYKSDDPFILSKLPHVYFVGNQPAFASKSVTLEGDTEVKVVAVPDFSSTGQIVILDLQTLKTDVVTIQI</sequence>
<protein>
    <recommendedName>
        <fullName evidence="3">DNA-directed DNA polymerase</fullName>
        <ecNumber evidence="3">2.7.7.7</ecNumber>
    </recommendedName>
</protein>
<dbReference type="GO" id="GO:0016035">
    <property type="term" value="C:zeta DNA polymerase complex"/>
    <property type="evidence" value="ECO:0007669"/>
    <property type="project" value="EnsemblFungi"/>
</dbReference>
<dbReference type="Gene3D" id="3.60.21.50">
    <property type="match status" value="1"/>
</dbReference>
<evidence type="ECO:0000259" key="10">
    <source>
        <dbReference type="Pfam" id="PF04042"/>
    </source>
</evidence>
<dbReference type="PANTHER" id="PTHR10416:SF0">
    <property type="entry name" value="DNA POLYMERASE DELTA SUBUNIT 2"/>
    <property type="match status" value="1"/>
</dbReference>
<accession>A0A1G4J7S2</accession>
<name>A0A1G4J7S2_9SACH</name>
<dbReference type="EC" id="2.7.7.7" evidence="3"/>
<dbReference type="GO" id="GO:0043137">
    <property type="term" value="P:DNA replication, removal of RNA primer"/>
    <property type="evidence" value="ECO:0007669"/>
    <property type="project" value="EnsemblFungi"/>
</dbReference>
<dbReference type="GO" id="GO:0043625">
    <property type="term" value="C:delta DNA polymerase complex"/>
    <property type="evidence" value="ECO:0007669"/>
    <property type="project" value="EnsemblFungi"/>
</dbReference>
<dbReference type="Pfam" id="PF18018">
    <property type="entry name" value="DNA_pol_D_N"/>
    <property type="match status" value="1"/>
</dbReference>
<dbReference type="AlphaFoldDB" id="A0A1G4J7S2"/>
<dbReference type="InterPro" id="IPR007185">
    <property type="entry name" value="DNA_pol_a/d/e_bsu"/>
</dbReference>
<keyword evidence="7" id="KW-0239">DNA-directed DNA polymerase</keyword>
<dbReference type="GO" id="GO:0006273">
    <property type="term" value="P:lagging strand elongation"/>
    <property type="evidence" value="ECO:0007669"/>
    <property type="project" value="UniProtKB-ARBA"/>
</dbReference>
<dbReference type="Pfam" id="PF04042">
    <property type="entry name" value="DNA_pol_E_B"/>
    <property type="match status" value="1"/>
</dbReference>
<evidence type="ECO:0000313" key="13">
    <source>
        <dbReference type="Proteomes" id="UP000190274"/>
    </source>
</evidence>
<dbReference type="EMBL" id="LT598454">
    <property type="protein sequence ID" value="SCU85938.1"/>
    <property type="molecule type" value="Genomic_DNA"/>
</dbReference>
<comment type="catalytic activity">
    <reaction evidence="9">
        <text>DNA(n) + a 2'-deoxyribonucleoside 5'-triphosphate = DNA(n+1) + diphosphate</text>
        <dbReference type="Rhea" id="RHEA:22508"/>
        <dbReference type="Rhea" id="RHEA-COMP:17339"/>
        <dbReference type="Rhea" id="RHEA-COMP:17340"/>
        <dbReference type="ChEBI" id="CHEBI:33019"/>
        <dbReference type="ChEBI" id="CHEBI:61560"/>
        <dbReference type="ChEBI" id="CHEBI:173112"/>
        <dbReference type="EC" id="2.7.7.7"/>
    </reaction>
</comment>
<evidence type="ECO:0000256" key="5">
    <source>
        <dbReference type="ARBA" id="ARBA00022695"/>
    </source>
</evidence>
<dbReference type="GO" id="GO:0006278">
    <property type="term" value="P:RNA-templated DNA biosynthetic process"/>
    <property type="evidence" value="ECO:0007669"/>
    <property type="project" value="EnsemblFungi"/>
</dbReference>
<evidence type="ECO:0000256" key="3">
    <source>
        <dbReference type="ARBA" id="ARBA00012417"/>
    </source>
</evidence>
<evidence type="ECO:0000256" key="4">
    <source>
        <dbReference type="ARBA" id="ARBA00022679"/>
    </source>
</evidence>
<keyword evidence="4" id="KW-0808">Transferase</keyword>
<keyword evidence="13" id="KW-1185">Reference proteome</keyword>
<dbReference type="PANTHER" id="PTHR10416">
    <property type="entry name" value="DNA POLYMERASE DELTA SUBUNIT 2"/>
    <property type="match status" value="1"/>
</dbReference>
<organism evidence="12 13">
    <name type="scientific">Lachancea dasiensis</name>
    <dbReference type="NCBI Taxonomy" id="1072105"/>
    <lineage>
        <taxon>Eukaryota</taxon>
        <taxon>Fungi</taxon>
        <taxon>Dikarya</taxon>
        <taxon>Ascomycota</taxon>
        <taxon>Saccharomycotina</taxon>
        <taxon>Saccharomycetes</taxon>
        <taxon>Saccharomycetales</taxon>
        <taxon>Saccharomycetaceae</taxon>
        <taxon>Lachancea</taxon>
    </lineage>
</organism>
<evidence type="ECO:0000256" key="7">
    <source>
        <dbReference type="ARBA" id="ARBA00022932"/>
    </source>
</evidence>
<dbReference type="GO" id="GO:0003887">
    <property type="term" value="F:DNA-directed DNA polymerase activity"/>
    <property type="evidence" value="ECO:0007669"/>
    <property type="project" value="UniProtKB-KW"/>
</dbReference>